<dbReference type="OrthoDB" id="2424060at2759"/>
<dbReference type="AlphaFoldDB" id="A0A9N9F838"/>
<dbReference type="EMBL" id="CAJVPV010002035">
    <property type="protein sequence ID" value="CAG8516036.1"/>
    <property type="molecule type" value="Genomic_DNA"/>
</dbReference>
<dbReference type="Proteomes" id="UP000789342">
    <property type="component" value="Unassembled WGS sequence"/>
</dbReference>
<comment type="caution">
    <text evidence="1">The sequence shown here is derived from an EMBL/GenBank/DDBJ whole genome shotgun (WGS) entry which is preliminary data.</text>
</comment>
<reference evidence="1" key="1">
    <citation type="submission" date="2021-06" db="EMBL/GenBank/DDBJ databases">
        <authorList>
            <person name="Kallberg Y."/>
            <person name="Tangrot J."/>
            <person name="Rosling A."/>
        </authorList>
    </citation>
    <scope>NUCLEOTIDE SEQUENCE</scope>
    <source>
        <strain evidence="1">CL551</strain>
    </source>
</reference>
<keyword evidence="2" id="KW-1185">Reference proteome</keyword>
<sequence>MIAGCAINARQLMINDTIKSRSNRGTKSQEITKELSVDDQILDSIEPLPNSMPSENTNMEKKQISSITCIMRLV</sequence>
<gene>
    <name evidence="1" type="ORF">AMORRO_LOCUS3969</name>
</gene>
<accession>A0A9N9F838</accession>
<evidence type="ECO:0000313" key="1">
    <source>
        <dbReference type="EMBL" id="CAG8516036.1"/>
    </source>
</evidence>
<name>A0A9N9F838_9GLOM</name>
<protein>
    <submittedName>
        <fullName evidence="1">18026_t:CDS:1</fullName>
    </submittedName>
</protein>
<evidence type="ECO:0000313" key="2">
    <source>
        <dbReference type="Proteomes" id="UP000789342"/>
    </source>
</evidence>
<proteinExistence type="predicted"/>
<organism evidence="1 2">
    <name type="scientific">Acaulospora morrowiae</name>
    <dbReference type="NCBI Taxonomy" id="94023"/>
    <lineage>
        <taxon>Eukaryota</taxon>
        <taxon>Fungi</taxon>
        <taxon>Fungi incertae sedis</taxon>
        <taxon>Mucoromycota</taxon>
        <taxon>Glomeromycotina</taxon>
        <taxon>Glomeromycetes</taxon>
        <taxon>Diversisporales</taxon>
        <taxon>Acaulosporaceae</taxon>
        <taxon>Acaulospora</taxon>
    </lineage>
</organism>